<evidence type="ECO:0000256" key="1">
    <source>
        <dbReference type="SAM" id="MobiDB-lite"/>
    </source>
</evidence>
<dbReference type="GeneID" id="100115274"/>
<dbReference type="EnsemblMetazoa" id="XM_031929988">
    <property type="protein sequence ID" value="XP_031785848"/>
    <property type="gene ID" value="LOC100115274"/>
</dbReference>
<dbReference type="KEGG" id="nvi:100115274"/>
<reference evidence="3" key="1">
    <citation type="submission" date="2021-01" db="UniProtKB">
        <authorList>
            <consortium name="EnsemblMetazoa"/>
        </authorList>
    </citation>
    <scope>IDENTIFICATION</scope>
</reference>
<dbReference type="RefSeq" id="XP_031785846.1">
    <property type="nucleotide sequence ID" value="XM_031929986.2"/>
</dbReference>
<dbReference type="Proteomes" id="UP000002358">
    <property type="component" value="Unassembled WGS sequence"/>
</dbReference>
<dbReference type="RefSeq" id="XP_031785847.1">
    <property type="nucleotide sequence ID" value="XM_031929987.2"/>
</dbReference>
<evidence type="ECO:0000259" key="2">
    <source>
        <dbReference type="Pfam" id="PF21787"/>
    </source>
</evidence>
<evidence type="ECO:0000313" key="3">
    <source>
        <dbReference type="EnsemblMetazoa" id="XP_031785847"/>
    </source>
</evidence>
<dbReference type="RefSeq" id="XP_031785848.1">
    <property type="nucleotide sequence ID" value="XM_031929988.2"/>
</dbReference>
<name>A0A7M7QDU7_NASVI</name>
<accession>A0A7M7QDU7</accession>
<dbReference type="EnsemblMetazoa" id="XM_031929986">
    <property type="protein sequence ID" value="XP_031785846"/>
    <property type="gene ID" value="LOC100115274"/>
</dbReference>
<dbReference type="Pfam" id="PF21787">
    <property type="entry name" value="TNP-like_RNaseH_N"/>
    <property type="match status" value="1"/>
</dbReference>
<feature type="region of interest" description="Disordered" evidence="1">
    <location>
        <begin position="568"/>
        <end position="595"/>
    </location>
</feature>
<evidence type="ECO:0000313" key="4">
    <source>
        <dbReference type="Proteomes" id="UP000002358"/>
    </source>
</evidence>
<organism evidence="3 4">
    <name type="scientific">Nasonia vitripennis</name>
    <name type="common">Parasitic wasp</name>
    <dbReference type="NCBI Taxonomy" id="7425"/>
    <lineage>
        <taxon>Eukaryota</taxon>
        <taxon>Metazoa</taxon>
        <taxon>Ecdysozoa</taxon>
        <taxon>Arthropoda</taxon>
        <taxon>Hexapoda</taxon>
        <taxon>Insecta</taxon>
        <taxon>Pterygota</taxon>
        <taxon>Neoptera</taxon>
        <taxon>Endopterygota</taxon>
        <taxon>Hymenoptera</taxon>
        <taxon>Apocrita</taxon>
        <taxon>Proctotrupomorpha</taxon>
        <taxon>Chalcidoidea</taxon>
        <taxon>Pteromalidae</taxon>
        <taxon>Pteromalinae</taxon>
        <taxon>Nasonia</taxon>
    </lineage>
</organism>
<protein>
    <recommendedName>
        <fullName evidence="2">Transposable element P transposase-like RNase H domain-containing protein</fullName>
    </recommendedName>
</protein>
<feature type="compositionally biased region" description="Polar residues" evidence="1">
    <location>
        <begin position="311"/>
        <end position="324"/>
    </location>
</feature>
<dbReference type="InterPro" id="IPR048365">
    <property type="entry name" value="TNP-like_RNaseH_N"/>
</dbReference>
<sequence>MFQPFKGQWVQSLGCLLSRGSANGTVLYHLLVEAIVLAERAGLKVDGIANDGASWNRAMWDHFGVTEKNVSVEHIVNSTRRLWFFSDFPHLIKCLRNFFSKLDRFDNVWTPNGLVSLKHWYAVLEVERPDMFNLKVNCHLREEHIKPQYYQKMNVALAFQMSRTQPNLGRASPETATSNLMADLQRTKAENPKLFQMLQKSPVQSHQHPKDITRTKSTPNVNKVDETKIYLKMNGKAKKNIGGLSVAAAAENLSRKMILLEGSQSLLVPSLTKKKIKKRPQPLAHSTPIPGASQQLLEAPPPKRPMHKYSAHSQPKAGTSQQLQEAPPPKRPKINLTAPRSTPVSVVKKIKKPETALTNIDLQRRSMTQHDTISQLGASSSTIELTEKINSLNRRIINVKETNTTINNPLISLENSVKSLDDRTKRMEEMQESMLKMLKDMTKRNSPKARRRPACFPFKLIADLLEFNNSNEELYDDVVNYLAYLGGANLCDEANFYFKNCFEFDADLFRNLSWLGSRIDDVKVSLMSTRFARACEAVINLNKDALEKPTKDKFATAMTKAIKNAKEAYRRKRAAAQNGSRNGPANAQQPRQPPQ</sequence>
<dbReference type="InParanoid" id="A0A7M7QDU7"/>
<proteinExistence type="predicted"/>
<feature type="compositionally biased region" description="Low complexity" evidence="1">
    <location>
        <begin position="584"/>
        <end position="595"/>
    </location>
</feature>
<feature type="domain" description="Transposable element P transposase-like RNase H" evidence="2">
    <location>
        <begin position="1"/>
        <end position="64"/>
    </location>
</feature>
<dbReference type="EnsemblMetazoa" id="XM_031929985">
    <property type="protein sequence ID" value="XP_031785845"/>
    <property type="gene ID" value="LOC100115274"/>
</dbReference>
<dbReference type="RefSeq" id="XP_031785845.1">
    <property type="nucleotide sequence ID" value="XM_031929985.2"/>
</dbReference>
<feature type="region of interest" description="Disordered" evidence="1">
    <location>
        <begin position="272"/>
        <end position="347"/>
    </location>
</feature>
<dbReference type="AlphaFoldDB" id="A0A7M7QDU7"/>
<dbReference type="EnsemblMetazoa" id="XM_031929987">
    <property type="protein sequence ID" value="XP_031785847"/>
    <property type="gene ID" value="LOC100115274"/>
</dbReference>
<dbReference type="OrthoDB" id="2441813at2759"/>
<keyword evidence="4" id="KW-1185">Reference proteome</keyword>